<protein>
    <submittedName>
        <fullName evidence="2">Uncharacterized protein</fullName>
    </submittedName>
</protein>
<dbReference type="EMBL" id="BEGY01000012">
    <property type="protein sequence ID" value="GAX75368.1"/>
    <property type="molecule type" value="Genomic_DNA"/>
</dbReference>
<gene>
    <name evidence="2" type="ORF">CEUSTIGMA_g2812.t1</name>
</gene>
<dbReference type="STRING" id="1157962.A0A250WWZ5"/>
<keyword evidence="3" id="KW-1185">Reference proteome</keyword>
<dbReference type="Proteomes" id="UP000232323">
    <property type="component" value="Unassembled WGS sequence"/>
</dbReference>
<organism evidence="2 3">
    <name type="scientific">Chlamydomonas eustigma</name>
    <dbReference type="NCBI Taxonomy" id="1157962"/>
    <lineage>
        <taxon>Eukaryota</taxon>
        <taxon>Viridiplantae</taxon>
        <taxon>Chlorophyta</taxon>
        <taxon>core chlorophytes</taxon>
        <taxon>Chlorophyceae</taxon>
        <taxon>CS clade</taxon>
        <taxon>Chlamydomonadales</taxon>
        <taxon>Chlamydomonadaceae</taxon>
        <taxon>Chlamydomonas</taxon>
    </lineage>
</organism>
<dbReference type="InterPro" id="IPR021511">
    <property type="entry name" value="DUF3172"/>
</dbReference>
<evidence type="ECO:0000313" key="2">
    <source>
        <dbReference type="EMBL" id="GAX75368.1"/>
    </source>
</evidence>
<name>A0A250WWZ5_9CHLO</name>
<accession>A0A250WWZ5</accession>
<dbReference type="Pfam" id="PF11371">
    <property type="entry name" value="DUF3172"/>
    <property type="match status" value="1"/>
</dbReference>
<feature type="region of interest" description="Disordered" evidence="1">
    <location>
        <begin position="1"/>
        <end position="102"/>
    </location>
</feature>
<dbReference type="AlphaFoldDB" id="A0A250WWZ5"/>
<feature type="compositionally biased region" description="Low complexity" evidence="1">
    <location>
        <begin position="1"/>
        <end position="18"/>
    </location>
</feature>
<proteinExistence type="predicted"/>
<sequence length="270" mass="29518">MQSRGLTTNSDLSTSTSNRVSSCPLCSRPRPQSCRSHIITCAQTQQSPPPQRPTPSGRITPSNAPRPEGQYSQSYPPPGPQYSQQPPFVPPPPQTPEGDRNTARDVLNNYAKALIAGAFVCGLGVGVYYDSEVVLSPQNLSSTQIIDRGSPNSDVCMAYGYSSSVFDMKLYVTYNPFNVYVTQPVIKSGCVLRRSNVGILERENLVEKKDVEQCKNRMNTFAFTGDLKNAPEVSCVYHSEEAENQYLRMSKDIMSGGSSNNAQTTGKAID</sequence>
<evidence type="ECO:0000313" key="3">
    <source>
        <dbReference type="Proteomes" id="UP000232323"/>
    </source>
</evidence>
<comment type="caution">
    <text evidence="2">The sequence shown here is derived from an EMBL/GenBank/DDBJ whole genome shotgun (WGS) entry which is preliminary data.</text>
</comment>
<evidence type="ECO:0000256" key="1">
    <source>
        <dbReference type="SAM" id="MobiDB-lite"/>
    </source>
</evidence>
<reference evidence="2 3" key="1">
    <citation type="submission" date="2017-08" db="EMBL/GenBank/DDBJ databases">
        <title>Acidophilic green algal genome provides insights into adaptation to an acidic environment.</title>
        <authorList>
            <person name="Hirooka S."/>
            <person name="Hirose Y."/>
            <person name="Kanesaki Y."/>
            <person name="Higuchi S."/>
            <person name="Fujiwara T."/>
            <person name="Onuma R."/>
            <person name="Era A."/>
            <person name="Ohbayashi R."/>
            <person name="Uzuka A."/>
            <person name="Nozaki H."/>
            <person name="Yoshikawa H."/>
            <person name="Miyagishima S.Y."/>
        </authorList>
    </citation>
    <scope>NUCLEOTIDE SEQUENCE [LARGE SCALE GENOMIC DNA]</scope>
    <source>
        <strain evidence="2 3">NIES-2499</strain>
    </source>
</reference>
<dbReference type="OrthoDB" id="197940at2759"/>